<keyword evidence="8 12" id="KW-0472">Membrane</keyword>
<evidence type="ECO:0000256" key="10">
    <source>
        <dbReference type="RuleBase" id="RU003318"/>
    </source>
</evidence>
<evidence type="ECO:0000256" key="6">
    <source>
        <dbReference type="ARBA" id="ARBA00022889"/>
    </source>
</evidence>
<dbReference type="InterPro" id="IPR002126">
    <property type="entry name" value="Cadherin-like_dom"/>
</dbReference>
<comment type="function">
    <text evidence="11">Cadherins are calcium-dependent cell adhesion proteins.</text>
</comment>
<dbReference type="PROSITE" id="PS00232">
    <property type="entry name" value="CADHERIN_1"/>
    <property type="match status" value="2"/>
</dbReference>
<accession>A0ABN7SIG8</accession>
<keyword evidence="4" id="KW-0677">Repeat</keyword>
<sequence length="779" mass="86923">MKFWRLFLFHSAAVYAEWKFNRWQITEPRSGWQVDRPRLSPGRLQTDPRRDDVDFSLGENPYFSVSKDGDVYLSAPIDREETPFISLEIFAKDKSGSDVEPPSTIEIFVDDINDNAPIFPESSYEFSVPEMSPKGTPVGKVVAEDADASDGYGTGYGDIAYFLDSPFFRIDKYNGNIYVKKENLNREESTEYTVTVTAVDGGGVSTTGANEASVKVLVKITDINDNGPKFLPTIDEISFPEVPEDPQLGFDEFCFKVEDLDVGKNGDVEFRINSPGDKFFYIKAIKDTSAPAEKTIIDACLAPKEGKLDYETQNIHQLSIVAKNTRPLVSSAAKAGIIPSDSINFTVKVLNVNEPPQFEEDLSIFEISENADPGTRLCLRNDDKAGCKSVLKAVDPEGDAFEYKIDPEAIRNNFPFNIDATSGQLTLQSTVDRESKSTWEFDVLAVNTVDFDALTGRTRVRVLIKDVDDMPPNPQDSVIYFCPGASLSQWPITFTDPDESTDNSITAQFDDEQESSFIKDMLKKMSLNTDGNTLQLKSDESPDAQLPFNLKIKFADVKKNTKSMYFQVKSCPSCQSENGTCIDEKKLIAPASVQPQLWLAILLAICCSLFALISFLIWNHNKSRKLGSEVAYLPSNIDDVRENVVMYDNEAGEAPCTDSQIGYQTVPLNKASRDPAIQDSRLCHTIDHRLKNASSTENFTGAPWDSRLLYKYEGSNSVLNSLSSLNSHLTERSLDLRNFAEGNKFGLVRQLFHSSVPGSLHRNVTIEMDSNENYHAMLH</sequence>
<dbReference type="PANTHER" id="PTHR24027:SF422">
    <property type="entry name" value="CADHERIN DOMAIN-CONTAINING PROTEIN"/>
    <property type="match status" value="1"/>
</dbReference>
<evidence type="ECO:0000256" key="9">
    <source>
        <dbReference type="PROSITE-ProRule" id="PRU00043"/>
    </source>
</evidence>
<dbReference type="Pfam" id="PF00028">
    <property type="entry name" value="Cadherin"/>
    <property type="match status" value="1"/>
</dbReference>
<keyword evidence="6 10" id="KW-0130">Cell adhesion</keyword>
<evidence type="ECO:0000256" key="12">
    <source>
        <dbReference type="SAM" id="Phobius"/>
    </source>
</evidence>
<evidence type="ECO:0000256" key="7">
    <source>
        <dbReference type="ARBA" id="ARBA00022989"/>
    </source>
</evidence>
<feature type="transmembrane region" description="Helical" evidence="12">
    <location>
        <begin position="597"/>
        <end position="618"/>
    </location>
</feature>
<keyword evidence="7 12" id="KW-1133">Transmembrane helix</keyword>
<gene>
    <name evidence="15" type="ORF">OKIOD_LOCUS7435</name>
</gene>
<keyword evidence="16" id="KW-1185">Reference proteome</keyword>
<keyword evidence="5 9" id="KW-0106">Calcium</keyword>
<keyword evidence="3 13" id="KW-0732">Signal</keyword>
<dbReference type="SUPFAM" id="SSF49313">
    <property type="entry name" value="Cadherin-like"/>
    <property type="match status" value="4"/>
</dbReference>
<comment type="subcellular location">
    <subcellularLocation>
        <location evidence="1 10">Cell membrane</location>
        <topology evidence="1 10">Single-pass type I membrane protein</topology>
    </subcellularLocation>
</comment>
<feature type="domain" description="Cadherin" evidence="14">
    <location>
        <begin position="241"/>
        <end position="358"/>
    </location>
</feature>
<dbReference type="InterPro" id="IPR020894">
    <property type="entry name" value="Cadherin_CS"/>
</dbReference>
<dbReference type="PROSITE" id="PS50268">
    <property type="entry name" value="CADHERIN_2"/>
    <property type="match status" value="4"/>
</dbReference>
<dbReference type="InterPro" id="IPR039808">
    <property type="entry name" value="Cadherin"/>
</dbReference>
<dbReference type="CDD" id="cd11304">
    <property type="entry name" value="Cadherin_repeat"/>
    <property type="match status" value="4"/>
</dbReference>
<feature type="domain" description="Cadherin" evidence="14">
    <location>
        <begin position="359"/>
        <end position="474"/>
    </location>
</feature>
<feature type="domain" description="Cadherin" evidence="14">
    <location>
        <begin position="120"/>
        <end position="230"/>
    </location>
</feature>
<feature type="chain" id="PRO_5046766048" evidence="13">
    <location>
        <begin position="17"/>
        <end position="779"/>
    </location>
</feature>
<dbReference type="Pfam" id="PF01049">
    <property type="entry name" value="CADH_Y-type_LIR"/>
    <property type="match status" value="1"/>
</dbReference>
<proteinExistence type="predicted"/>
<organism evidence="15 16">
    <name type="scientific">Oikopleura dioica</name>
    <name type="common">Tunicate</name>
    <dbReference type="NCBI Taxonomy" id="34765"/>
    <lineage>
        <taxon>Eukaryota</taxon>
        <taxon>Metazoa</taxon>
        <taxon>Chordata</taxon>
        <taxon>Tunicata</taxon>
        <taxon>Appendicularia</taxon>
        <taxon>Copelata</taxon>
        <taxon>Oikopleuridae</taxon>
        <taxon>Oikopleura</taxon>
    </lineage>
</organism>
<evidence type="ECO:0000256" key="4">
    <source>
        <dbReference type="ARBA" id="ARBA00022737"/>
    </source>
</evidence>
<dbReference type="Gene3D" id="4.10.900.10">
    <property type="entry name" value="TCF3-CBD (Catenin binding domain)"/>
    <property type="match status" value="1"/>
</dbReference>
<evidence type="ECO:0000256" key="13">
    <source>
        <dbReference type="SAM" id="SignalP"/>
    </source>
</evidence>
<evidence type="ECO:0000259" key="14">
    <source>
        <dbReference type="PROSITE" id="PS50268"/>
    </source>
</evidence>
<dbReference type="SMART" id="SM00112">
    <property type="entry name" value="CA"/>
    <property type="match status" value="4"/>
</dbReference>
<dbReference type="InterPro" id="IPR027397">
    <property type="entry name" value="Catenin-bd_sf"/>
</dbReference>
<evidence type="ECO:0000313" key="15">
    <source>
        <dbReference type="EMBL" id="CAG5098673.1"/>
    </source>
</evidence>
<evidence type="ECO:0000256" key="8">
    <source>
        <dbReference type="ARBA" id="ARBA00023136"/>
    </source>
</evidence>
<evidence type="ECO:0000256" key="5">
    <source>
        <dbReference type="ARBA" id="ARBA00022837"/>
    </source>
</evidence>
<evidence type="ECO:0000256" key="2">
    <source>
        <dbReference type="ARBA" id="ARBA00022692"/>
    </source>
</evidence>
<feature type="signal peptide" evidence="13">
    <location>
        <begin position="1"/>
        <end position="16"/>
    </location>
</feature>
<protein>
    <submittedName>
        <fullName evidence="15">Oidioi.mRNA.OKI2018_I69.XSR.g15877.t1.cds</fullName>
    </submittedName>
</protein>
<dbReference type="Gene3D" id="2.60.40.60">
    <property type="entry name" value="Cadherins"/>
    <property type="match status" value="4"/>
</dbReference>
<dbReference type="PANTHER" id="PTHR24027">
    <property type="entry name" value="CADHERIN-23"/>
    <property type="match status" value="1"/>
</dbReference>
<evidence type="ECO:0000256" key="11">
    <source>
        <dbReference type="RuleBase" id="RU004357"/>
    </source>
</evidence>
<evidence type="ECO:0000256" key="3">
    <source>
        <dbReference type="ARBA" id="ARBA00022729"/>
    </source>
</evidence>
<dbReference type="EMBL" id="OU015569">
    <property type="protein sequence ID" value="CAG5098673.1"/>
    <property type="molecule type" value="Genomic_DNA"/>
</dbReference>
<name>A0ABN7SIG8_OIKDI</name>
<dbReference type="InterPro" id="IPR000233">
    <property type="entry name" value="Cadherin_Y-type_LIR"/>
</dbReference>
<reference evidence="15 16" key="1">
    <citation type="submission" date="2021-04" db="EMBL/GenBank/DDBJ databases">
        <authorList>
            <person name="Bliznina A."/>
        </authorList>
    </citation>
    <scope>NUCLEOTIDE SEQUENCE [LARGE SCALE GENOMIC DNA]</scope>
</reference>
<evidence type="ECO:0000313" key="16">
    <source>
        <dbReference type="Proteomes" id="UP001158576"/>
    </source>
</evidence>
<dbReference type="Proteomes" id="UP001158576">
    <property type="component" value="Chromosome XSR"/>
</dbReference>
<dbReference type="InterPro" id="IPR015919">
    <property type="entry name" value="Cadherin-like_sf"/>
</dbReference>
<feature type="domain" description="Cadherin" evidence="14">
    <location>
        <begin position="46"/>
        <end position="119"/>
    </location>
</feature>
<dbReference type="PRINTS" id="PR00205">
    <property type="entry name" value="CADHERIN"/>
</dbReference>
<evidence type="ECO:0000256" key="1">
    <source>
        <dbReference type="ARBA" id="ARBA00004251"/>
    </source>
</evidence>
<keyword evidence="2 10" id="KW-0812">Transmembrane</keyword>